<gene>
    <name evidence="2" type="ORF">KCG46_08800</name>
</gene>
<dbReference type="InterPro" id="IPR005632">
    <property type="entry name" value="Chaperone_Skp"/>
</dbReference>
<comment type="caution">
    <text evidence="2">The sequence shown here is derived from an EMBL/GenBank/DDBJ whole genome shotgun (WGS) entry which is preliminary data.</text>
</comment>
<dbReference type="InterPro" id="IPR018247">
    <property type="entry name" value="EF_Hand_1_Ca_BS"/>
</dbReference>
<protein>
    <submittedName>
        <fullName evidence="2">OmpH family outer membrane protein</fullName>
    </submittedName>
</protein>
<dbReference type="Pfam" id="PF03938">
    <property type="entry name" value="OmpH"/>
    <property type="match status" value="1"/>
</dbReference>
<name>A0A9X1F5G8_9SPHN</name>
<accession>A0A9X1F5G8</accession>
<keyword evidence="1" id="KW-0732">Signal</keyword>
<keyword evidence="3" id="KW-1185">Reference proteome</keyword>
<dbReference type="Proteomes" id="UP001138681">
    <property type="component" value="Unassembled WGS sequence"/>
</dbReference>
<organism evidence="2 3">
    <name type="scientific">Erythrobacter crassostreae</name>
    <dbReference type="NCBI Taxonomy" id="2828328"/>
    <lineage>
        <taxon>Bacteria</taxon>
        <taxon>Pseudomonadati</taxon>
        <taxon>Pseudomonadota</taxon>
        <taxon>Alphaproteobacteria</taxon>
        <taxon>Sphingomonadales</taxon>
        <taxon>Erythrobacteraceae</taxon>
        <taxon>Erythrobacter/Porphyrobacter group</taxon>
        <taxon>Erythrobacter</taxon>
    </lineage>
</organism>
<sequence>MKSVMKLLAPAGLALAAVATTVPATAQVQGNIATANVARAILGTTALQTAYQQVNTTYAAQLETRRTKQQELSTLLQPFDTNGSGQIEDSEMRAVQNAPNVAQITTLESEIAAINQQVNNARIFAVEQILRQYPVALQEISTAQQIVVVFEPEAIQFAGEGLDITPLIVTNLNTKVPTVGIVPPADYRPSRQGATIFQEIQQTLLTAQLIQQQQAAQQQQQGNTQAPEGR</sequence>
<evidence type="ECO:0000313" key="3">
    <source>
        <dbReference type="Proteomes" id="UP001138681"/>
    </source>
</evidence>
<evidence type="ECO:0000313" key="2">
    <source>
        <dbReference type="EMBL" id="MBV7259668.1"/>
    </source>
</evidence>
<dbReference type="PROSITE" id="PS00018">
    <property type="entry name" value="EF_HAND_1"/>
    <property type="match status" value="1"/>
</dbReference>
<feature type="chain" id="PRO_5040790932" evidence="1">
    <location>
        <begin position="27"/>
        <end position="230"/>
    </location>
</feature>
<dbReference type="GO" id="GO:0051082">
    <property type="term" value="F:unfolded protein binding"/>
    <property type="evidence" value="ECO:0007669"/>
    <property type="project" value="InterPro"/>
</dbReference>
<evidence type="ECO:0000256" key="1">
    <source>
        <dbReference type="SAM" id="SignalP"/>
    </source>
</evidence>
<dbReference type="SMART" id="SM00935">
    <property type="entry name" value="OmpH"/>
    <property type="match status" value="1"/>
</dbReference>
<reference evidence="2" key="1">
    <citation type="submission" date="2021-04" db="EMBL/GenBank/DDBJ databases">
        <authorList>
            <person name="Pira H."/>
            <person name="Risdian C."/>
            <person name="Wink J."/>
        </authorList>
    </citation>
    <scope>NUCLEOTIDE SEQUENCE</scope>
    <source>
        <strain evidence="2">WH158</strain>
    </source>
</reference>
<dbReference type="EMBL" id="JAGSPC010000001">
    <property type="protein sequence ID" value="MBV7259668.1"/>
    <property type="molecule type" value="Genomic_DNA"/>
</dbReference>
<proteinExistence type="predicted"/>
<dbReference type="AlphaFoldDB" id="A0A9X1F5G8"/>
<feature type="signal peptide" evidence="1">
    <location>
        <begin position="1"/>
        <end position="26"/>
    </location>
</feature>